<evidence type="ECO:0000259" key="5">
    <source>
        <dbReference type="PROSITE" id="PS50977"/>
    </source>
</evidence>
<keyword evidence="3" id="KW-0804">Transcription</keyword>
<dbReference type="InterPro" id="IPR001647">
    <property type="entry name" value="HTH_TetR"/>
</dbReference>
<dbReference type="PANTHER" id="PTHR30055:SF234">
    <property type="entry name" value="HTH-TYPE TRANSCRIPTIONAL REGULATOR BETI"/>
    <property type="match status" value="1"/>
</dbReference>
<dbReference type="PROSITE" id="PS50977">
    <property type="entry name" value="HTH_TETR_2"/>
    <property type="match status" value="1"/>
</dbReference>
<protein>
    <submittedName>
        <fullName evidence="6">TetR family transcriptional regulator</fullName>
    </submittedName>
</protein>
<dbReference type="SUPFAM" id="SSF46689">
    <property type="entry name" value="Homeodomain-like"/>
    <property type="match status" value="1"/>
</dbReference>
<evidence type="ECO:0000256" key="2">
    <source>
        <dbReference type="ARBA" id="ARBA00023125"/>
    </source>
</evidence>
<organism evidence="6 7">
    <name type="scientific">Gordonia caeni</name>
    <dbReference type="NCBI Taxonomy" id="1007097"/>
    <lineage>
        <taxon>Bacteria</taxon>
        <taxon>Bacillati</taxon>
        <taxon>Actinomycetota</taxon>
        <taxon>Actinomycetes</taxon>
        <taxon>Mycobacteriales</taxon>
        <taxon>Gordoniaceae</taxon>
        <taxon>Gordonia</taxon>
    </lineage>
</organism>
<dbReference type="EMBL" id="BAAAZW010000001">
    <property type="protein sequence ID" value="GAA3949938.1"/>
    <property type="molecule type" value="Genomic_DNA"/>
</dbReference>
<feature type="DNA-binding region" description="H-T-H motif" evidence="4">
    <location>
        <begin position="51"/>
        <end position="70"/>
    </location>
</feature>
<feature type="domain" description="HTH tetR-type" evidence="5">
    <location>
        <begin position="28"/>
        <end position="88"/>
    </location>
</feature>
<evidence type="ECO:0000256" key="1">
    <source>
        <dbReference type="ARBA" id="ARBA00023015"/>
    </source>
</evidence>
<dbReference type="InterPro" id="IPR050109">
    <property type="entry name" value="HTH-type_TetR-like_transc_reg"/>
</dbReference>
<dbReference type="PANTHER" id="PTHR30055">
    <property type="entry name" value="HTH-TYPE TRANSCRIPTIONAL REGULATOR RUTR"/>
    <property type="match status" value="1"/>
</dbReference>
<gene>
    <name evidence="6" type="ORF">GCM10022231_04500</name>
</gene>
<dbReference type="Pfam" id="PF18556">
    <property type="entry name" value="TetR_C_35"/>
    <property type="match status" value="1"/>
</dbReference>
<evidence type="ECO:0000313" key="7">
    <source>
        <dbReference type="Proteomes" id="UP001418444"/>
    </source>
</evidence>
<evidence type="ECO:0000256" key="3">
    <source>
        <dbReference type="ARBA" id="ARBA00023163"/>
    </source>
</evidence>
<proteinExistence type="predicted"/>
<dbReference type="Proteomes" id="UP001418444">
    <property type="component" value="Unassembled WGS sequence"/>
</dbReference>
<dbReference type="Gene3D" id="1.10.357.10">
    <property type="entry name" value="Tetracycline Repressor, domain 2"/>
    <property type="match status" value="1"/>
</dbReference>
<name>A0ABP7NLW9_9ACTN</name>
<evidence type="ECO:0000313" key="6">
    <source>
        <dbReference type="EMBL" id="GAA3949938.1"/>
    </source>
</evidence>
<comment type="caution">
    <text evidence="6">The sequence shown here is derived from an EMBL/GenBank/DDBJ whole genome shotgun (WGS) entry which is preliminary data.</text>
</comment>
<accession>A0ABP7NLW9</accession>
<keyword evidence="7" id="KW-1185">Reference proteome</keyword>
<sequence length="215" mass="22428">MSTAVGGPGATTLGRVSLPTTYAQASKRLLRNTLLDGLRDLLIQRDWSKVTMSDVARHAGVSRQTVYNEFGSRNGLAQAYALRLVDEFTAEIAVGVDSSPGDLDQALTDGFVGFFTGAAADPMIASLLGGEGNSDLHRLVTTDAAPLIAAAKERLTEIVTTSWIDLSEETAGPIAGAIARMALSYVAMPPEVPAPEVAANLTALFAPAIREAAAD</sequence>
<dbReference type="InterPro" id="IPR009057">
    <property type="entry name" value="Homeodomain-like_sf"/>
</dbReference>
<keyword evidence="1" id="KW-0805">Transcription regulation</keyword>
<evidence type="ECO:0000256" key="4">
    <source>
        <dbReference type="PROSITE-ProRule" id="PRU00335"/>
    </source>
</evidence>
<dbReference type="InterPro" id="IPR040611">
    <property type="entry name" value="AlkX_C"/>
</dbReference>
<reference evidence="7" key="1">
    <citation type="journal article" date="2019" name="Int. J. Syst. Evol. Microbiol.">
        <title>The Global Catalogue of Microorganisms (GCM) 10K type strain sequencing project: providing services to taxonomists for standard genome sequencing and annotation.</title>
        <authorList>
            <consortium name="The Broad Institute Genomics Platform"/>
            <consortium name="The Broad Institute Genome Sequencing Center for Infectious Disease"/>
            <person name="Wu L."/>
            <person name="Ma J."/>
        </authorList>
    </citation>
    <scope>NUCLEOTIDE SEQUENCE [LARGE SCALE GENOMIC DNA]</scope>
    <source>
        <strain evidence="7">JCM 16923</strain>
    </source>
</reference>
<dbReference type="Pfam" id="PF00440">
    <property type="entry name" value="TetR_N"/>
    <property type="match status" value="1"/>
</dbReference>
<keyword evidence="2 4" id="KW-0238">DNA-binding</keyword>